<protein>
    <recommendedName>
        <fullName evidence="4">Cytochrome aa3 subunit 4</fullName>
    </recommendedName>
</protein>
<feature type="transmembrane region" description="Helical" evidence="1">
    <location>
        <begin position="115"/>
        <end position="132"/>
    </location>
</feature>
<evidence type="ECO:0000256" key="1">
    <source>
        <dbReference type="SAM" id="Phobius"/>
    </source>
</evidence>
<keyword evidence="1" id="KW-1133">Transmembrane helix</keyword>
<dbReference type="Proteomes" id="UP001174347">
    <property type="component" value="Unassembled WGS sequence"/>
</dbReference>
<organism evidence="2 3">
    <name type="scientific">Corynebacterium kefirresidentii</name>
    <dbReference type="NCBI Taxonomy" id="1979527"/>
    <lineage>
        <taxon>Bacteria</taxon>
        <taxon>Bacillati</taxon>
        <taxon>Actinomycetota</taxon>
        <taxon>Actinomycetes</taxon>
        <taxon>Mycobacteriales</taxon>
        <taxon>Corynebacteriaceae</taxon>
        <taxon>Corynebacterium</taxon>
    </lineage>
</organism>
<keyword evidence="1" id="KW-0472">Membrane</keyword>
<reference evidence="2" key="1">
    <citation type="submission" date="2023-07" db="EMBL/GenBank/DDBJ databases">
        <title>Insights into the diversity of cutaneous corynebacteria.</title>
        <authorList>
            <person name="Bruggemann H."/>
            <person name="Poehlein A."/>
        </authorList>
    </citation>
    <scope>NUCLEOTIDE SEQUENCE</scope>
    <source>
        <strain evidence="2">P7_F1</strain>
    </source>
</reference>
<dbReference type="RefSeq" id="WP_301732562.1">
    <property type="nucleotide sequence ID" value="NZ_JAUKFL010000002.1"/>
</dbReference>
<sequence length="154" mass="17582">MDESVHEALTFNEEVEKDQSDKRKTVLNALFAAALAVLWFILSQWGNGMPWWVFLGFVVFGLGAIMWVGAHQSDVRPSYRQDPFNQPEPDKKYYFGIILIFIPTFFQTFLEGHMVIAAVAFTLWGLGVFWVLNSGAMDLSTRDHESNKRASDDE</sequence>
<feature type="transmembrane region" description="Helical" evidence="1">
    <location>
        <begin position="26"/>
        <end position="45"/>
    </location>
</feature>
<feature type="transmembrane region" description="Helical" evidence="1">
    <location>
        <begin position="91"/>
        <end position="109"/>
    </location>
</feature>
<evidence type="ECO:0000313" key="3">
    <source>
        <dbReference type="Proteomes" id="UP001174347"/>
    </source>
</evidence>
<evidence type="ECO:0008006" key="4">
    <source>
        <dbReference type="Google" id="ProtNLM"/>
    </source>
</evidence>
<comment type="caution">
    <text evidence="2">The sequence shown here is derived from an EMBL/GenBank/DDBJ whole genome shotgun (WGS) entry which is preliminary data.</text>
</comment>
<keyword evidence="1" id="KW-0812">Transmembrane</keyword>
<feature type="transmembrane region" description="Helical" evidence="1">
    <location>
        <begin position="51"/>
        <end position="70"/>
    </location>
</feature>
<evidence type="ECO:0000313" key="2">
    <source>
        <dbReference type="EMBL" id="MDN8620231.1"/>
    </source>
</evidence>
<name>A0ABT8Q727_9CORY</name>
<proteinExistence type="predicted"/>
<dbReference type="EMBL" id="JAUKFM010000004">
    <property type="protein sequence ID" value="MDN8620231.1"/>
    <property type="molecule type" value="Genomic_DNA"/>
</dbReference>
<accession>A0ABT8Q727</accession>
<gene>
    <name evidence="2" type="ORF">Q0N36_06520</name>
</gene>
<keyword evidence="3" id="KW-1185">Reference proteome</keyword>